<accession>A0A7W8D9K0</accession>
<comment type="caution">
    <text evidence="1">The sequence shown here is derived from an EMBL/GenBank/DDBJ whole genome shotgun (WGS) entry which is preliminary data.</text>
</comment>
<dbReference type="Pfam" id="PF13710">
    <property type="entry name" value="ACT_5"/>
    <property type="match status" value="1"/>
</dbReference>
<organism evidence="1 2">
    <name type="scientific">Chiayiivirga flava</name>
    <dbReference type="NCBI Taxonomy" id="659595"/>
    <lineage>
        <taxon>Bacteria</taxon>
        <taxon>Pseudomonadati</taxon>
        <taxon>Pseudomonadota</taxon>
        <taxon>Gammaproteobacteria</taxon>
        <taxon>Lysobacterales</taxon>
        <taxon>Lysobacteraceae</taxon>
        <taxon>Chiayiivirga</taxon>
    </lineage>
</organism>
<reference evidence="1 2" key="1">
    <citation type="submission" date="2020-08" db="EMBL/GenBank/DDBJ databases">
        <title>Genomic Encyclopedia of Type Strains, Phase IV (KMG-IV): sequencing the most valuable type-strain genomes for metagenomic binning, comparative biology and taxonomic classification.</title>
        <authorList>
            <person name="Goeker M."/>
        </authorList>
    </citation>
    <scope>NUCLEOTIDE SEQUENCE [LARGE SCALE GENOMIC DNA]</scope>
    <source>
        <strain evidence="1 2">DSM 24163</strain>
    </source>
</reference>
<gene>
    <name evidence="1" type="ORF">HNQ52_002843</name>
</gene>
<name>A0A7W8D9K0_9GAMM</name>
<evidence type="ECO:0000313" key="1">
    <source>
        <dbReference type="EMBL" id="MBB5209280.1"/>
    </source>
</evidence>
<dbReference type="EMBL" id="JACHHP010000005">
    <property type="protein sequence ID" value="MBB5209280.1"/>
    <property type="molecule type" value="Genomic_DNA"/>
</dbReference>
<evidence type="ECO:0000313" key="2">
    <source>
        <dbReference type="Proteomes" id="UP000521199"/>
    </source>
</evidence>
<dbReference type="AlphaFoldDB" id="A0A7W8D9K0"/>
<protein>
    <submittedName>
        <fullName evidence="1">Acetolactate synthase regulatory subunit</fullName>
    </submittedName>
</protein>
<dbReference type="Proteomes" id="UP000521199">
    <property type="component" value="Unassembled WGS sequence"/>
</dbReference>
<sequence length="106" mass="11431">MLELTLTLAPAEGALVRVLGLIERRGFRLGAIRSEPSPRGLDVFLQLPADRPGDVLLRQVQRLHDVRAASLDIARSAYPAARPNVPVPARRGIEHAIESGAEAVPV</sequence>
<keyword evidence="2" id="KW-1185">Reference proteome</keyword>
<proteinExistence type="predicted"/>
<dbReference type="RefSeq" id="WP_183961813.1">
    <property type="nucleotide sequence ID" value="NZ_JACHHP010000005.1"/>
</dbReference>